<accession>A0A1F6TV76</accession>
<gene>
    <name evidence="4" type="ORF">A2151_03645</name>
</gene>
<dbReference type="GO" id="GO:0016491">
    <property type="term" value="F:oxidoreductase activity"/>
    <property type="evidence" value="ECO:0007669"/>
    <property type="project" value="UniProtKB-KW"/>
</dbReference>
<keyword evidence="2" id="KW-0560">Oxidoreductase</keyword>
<dbReference type="EMBL" id="MFSU01000011">
    <property type="protein sequence ID" value="OGI49021.1"/>
    <property type="molecule type" value="Genomic_DNA"/>
</dbReference>
<dbReference type="PROSITE" id="PS00061">
    <property type="entry name" value="ADH_SHORT"/>
    <property type="match status" value="1"/>
</dbReference>
<dbReference type="AlphaFoldDB" id="A0A1F6TV76"/>
<evidence type="ECO:0000256" key="2">
    <source>
        <dbReference type="ARBA" id="ARBA00023002"/>
    </source>
</evidence>
<dbReference type="STRING" id="1817760.A2151_03645"/>
<protein>
    <submittedName>
        <fullName evidence="4">Short-chain dehydrogenase</fullName>
    </submittedName>
</protein>
<dbReference type="Proteomes" id="UP000178885">
    <property type="component" value="Unassembled WGS sequence"/>
</dbReference>
<dbReference type="PRINTS" id="PR00081">
    <property type="entry name" value="GDHRDH"/>
</dbReference>
<dbReference type="SUPFAM" id="SSF51735">
    <property type="entry name" value="NAD(P)-binding Rossmann-fold domains"/>
    <property type="match status" value="1"/>
</dbReference>
<sequence>MTSAQAQSVLITGCSSGIGRCSALGLKARGYRVFATARKPADVAALAALGLESLALDLDSSDSIRGAVAEVQARTGGRLYALVNNGAYGLPGAVEDLSRDALRAQFETNVFGTQELTNLVLPAMRAQGEGRIVQISSLLGIVCLAYRGAYNASKFALEALSDTMRLELRGTNIHIVLIEPGPIATRFRDNAYAAYKRWIDKEQSAHREYYARVERRLGGDKPLPFTLPPEAVLRKVIRALEVRRPKLRYPVTAPAHLFTALRRMLPGRALDAVAATVSGSGQR</sequence>
<dbReference type="PRINTS" id="PR00080">
    <property type="entry name" value="SDRFAMILY"/>
</dbReference>
<name>A0A1F6TV76_9PROT</name>
<dbReference type="InterPro" id="IPR020904">
    <property type="entry name" value="Sc_DH/Rdtase_CS"/>
</dbReference>
<dbReference type="Gene3D" id="3.40.50.720">
    <property type="entry name" value="NAD(P)-binding Rossmann-like Domain"/>
    <property type="match status" value="1"/>
</dbReference>
<evidence type="ECO:0000256" key="1">
    <source>
        <dbReference type="ARBA" id="ARBA00006484"/>
    </source>
</evidence>
<dbReference type="InterPro" id="IPR036291">
    <property type="entry name" value="NAD(P)-bd_dom_sf"/>
</dbReference>
<reference evidence="4 5" key="1">
    <citation type="journal article" date="2016" name="Nat. Commun.">
        <title>Thousands of microbial genomes shed light on interconnected biogeochemical processes in an aquifer system.</title>
        <authorList>
            <person name="Anantharaman K."/>
            <person name="Brown C.T."/>
            <person name="Hug L.A."/>
            <person name="Sharon I."/>
            <person name="Castelle C.J."/>
            <person name="Probst A.J."/>
            <person name="Thomas B.C."/>
            <person name="Singh A."/>
            <person name="Wilkins M.J."/>
            <person name="Karaoz U."/>
            <person name="Brodie E.L."/>
            <person name="Williams K.H."/>
            <person name="Hubbard S.S."/>
            <person name="Banfield J.F."/>
        </authorList>
    </citation>
    <scope>NUCLEOTIDE SEQUENCE [LARGE SCALE GENOMIC DNA]</scope>
</reference>
<evidence type="ECO:0000256" key="3">
    <source>
        <dbReference type="RuleBase" id="RU000363"/>
    </source>
</evidence>
<organism evidence="4 5">
    <name type="scientific">Candidatus Muproteobacteria bacterium RBG_16_65_34</name>
    <dbReference type="NCBI Taxonomy" id="1817760"/>
    <lineage>
        <taxon>Bacteria</taxon>
        <taxon>Pseudomonadati</taxon>
        <taxon>Pseudomonadota</taxon>
        <taxon>Candidatus Muproteobacteria</taxon>
    </lineage>
</organism>
<dbReference type="CDD" id="cd05374">
    <property type="entry name" value="17beta-HSD-like_SDR_c"/>
    <property type="match status" value="1"/>
</dbReference>
<proteinExistence type="inferred from homology"/>
<dbReference type="PANTHER" id="PTHR44169">
    <property type="entry name" value="NADPH-DEPENDENT 1-ACYLDIHYDROXYACETONE PHOSPHATE REDUCTASE"/>
    <property type="match status" value="1"/>
</dbReference>
<evidence type="ECO:0000313" key="4">
    <source>
        <dbReference type="EMBL" id="OGI49021.1"/>
    </source>
</evidence>
<comment type="caution">
    <text evidence="4">The sequence shown here is derived from an EMBL/GenBank/DDBJ whole genome shotgun (WGS) entry which is preliminary data.</text>
</comment>
<evidence type="ECO:0000313" key="5">
    <source>
        <dbReference type="Proteomes" id="UP000178885"/>
    </source>
</evidence>
<dbReference type="InterPro" id="IPR002347">
    <property type="entry name" value="SDR_fam"/>
</dbReference>
<comment type="similarity">
    <text evidence="1 3">Belongs to the short-chain dehydrogenases/reductases (SDR) family.</text>
</comment>
<dbReference type="Pfam" id="PF00106">
    <property type="entry name" value="adh_short"/>
    <property type="match status" value="1"/>
</dbReference>
<dbReference type="PANTHER" id="PTHR44169:SF6">
    <property type="entry name" value="NADPH-DEPENDENT 1-ACYLDIHYDROXYACETONE PHOSPHATE REDUCTASE"/>
    <property type="match status" value="1"/>
</dbReference>